<dbReference type="Proteomes" id="UP000326759">
    <property type="component" value="Unassembled WGS sequence"/>
</dbReference>
<evidence type="ECO:0000256" key="3">
    <source>
        <dbReference type="ARBA" id="ARBA00007811"/>
    </source>
</evidence>
<keyword evidence="11 14" id="KW-0275">Fatty acid biosynthesis</keyword>
<feature type="transmembrane region" description="Helical" evidence="14">
    <location>
        <begin position="151"/>
        <end position="171"/>
    </location>
</feature>
<evidence type="ECO:0000256" key="13">
    <source>
        <dbReference type="ARBA" id="ARBA00036671"/>
    </source>
</evidence>
<evidence type="ECO:0000256" key="12">
    <source>
        <dbReference type="ARBA" id="ARBA00023239"/>
    </source>
</evidence>
<feature type="transmembrane region" description="Helical" evidence="14">
    <location>
        <begin position="126"/>
        <end position="144"/>
    </location>
</feature>
<comment type="caution">
    <text evidence="15">The sequence shown here is derived from an EMBL/GenBank/DDBJ whole genome shotgun (WGS) entry which is preliminary data.</text>
</comment>
<dbReference type="UniPathway" id="UPA00094"/>
<sequence>MSNKKEQHSLFSASNTYLVAYNVFQFTGWFVLLVKTFNHISYNGYEVEGLWKETGVCLKIFQTLAILEIFHSLFGIVKSSVVTTTVQLFSRVFVVWGILNIAQSSQMSIGLPLILIAWTITEVVRYSFYFLNILKVVPWILIYFRYTFFIVLYPLGVLGEQLLIYAALPIISKNKLFTVRLPNAANFTFDFQVAFFGIRQ</sequence>
<dbReference type="OrthoDB" id="46988at2759"/>
<keyword evidence="10 14" id="KW-0472">Membrane</keyword>
<evidence type="ECO:0000256" key="6">
    <source>
        <dbReference type="ARBA" id="ARBA00022692"/>
    </source>
</evidence>
<comment type="subcellular location">
    <subcellularLocation>
        <location evidence="14">Endoplasmic reticulum membrane</location>
        <topology evidence="14">Multi-pass membrane protein</topology>
    </subcellularLocation>
    <subcellularLocation>
        <location evidence="1">Membrane</location>
        <topology evidence="1">Multi-pass membrane protein</topology>
    </subcellularLocation>
</comment>
<comment type="catalytic activity">
    <reaction evidence="13 14">
        <text>a very-long-chain (3R)-3-hydroxyacyl-CoA = a very-long-chain (2E)-enoyl-CoA + H2O</text>
        <dbReference type="Rhea" id="RHEA:45812"/>
        <dbReference type="ChEBI" id="CHEBI:15377"/>
        <dbReference type="ChEBI" id="CHEBI:83728"/>
        <dbReference type="ChEBI" id="CHEBI:85440"/>
        <dbReference type="EC" id="4.2.1.134"/>
    </reaction>
</comment>
<keyword evidence="14" id="KW-0256">Endoplasmic reticulum</keyword>
<dbReference type="GO" id="GO:0042761">
    <property type="term" value="P:very long-chain fatty acid biosynthetic process"/>
    <property type="evidence" value="ECO:0007669"/>
    <property type="project" value="TreeGrafter"/>
</dbReference>
<dbReference type="PANTHER" id="PTHR11035">
    <property type="entry name" value="VERY-LONG-CHAIN (3R)-3-HYDROXYACYL-COA DEHYDRATASE"/>
    <property type="match status" value="1"/>
</dbReference>
<feature type="transmembrane region" description="Helical" evidence="14">
    <location>
        <begin position="93"/>
        <end position="120"/>
    </location>
</feature>
<dbReference type="GO" id="GO:0030148">
    <property type="term" value="P:sphingolipid biosynthetic process"/>
    <property type="evidence" value="ECO:0007669"/>
    <property type="project" value="TreeGrafter"/>
</dbReference>
<organism evidence="15 16">
    <name type="scientific">Armadillidium nasatum</name>
    <dbReference type="NCBI Taxonomy" id="96803"/>
    <lineage>
        <taxon>Eukaryota</taxon>
        <taxon>Metazoa</taxon>
        <taxon>Ecdysozoa</taxon>
        <taxon>Arthropoda</taxon>
        <taxon>Crustacea</taxon>
        <taxon>Multicrustacea</taxon>
        <taxon>Malacostraca</taxon>
        <taxon>Eumalacostraca</taxon>
        <taxon>Peracarida</taxon>
        <taxon>Isopoda</taxon>
        <taxon>Oniscidea</taxon>
        <taxon>Crinocheta</taxon>
        <taxon>Armadillidiidae</taxon>
        <taxon>Armadillidium</taxon>
    </lineage>
</organism>
<feature type="transmembrane region" description="Helical" evidence="14">
    <location>
        <begin position="21"/>
        <end position="40"/>
    </location>
</feature>
<keyword evidence="9 14" id="KW-0443">Lipid metabolism</keyword>
<comment type="similarity">
    <text evidence="3 14">Belongs to the very long-chain fatty acids dehydratase HACD family.</text>
</comment>
<dbReference type="AlphaFoldDB" id="A0A5N5T3I3"/>
<comment type="function">
    <text evidence="14">Catalyzes the third of the four reactions of the long-chain fatty acids elongation cycle. This endoplasmic reticulum-bound enzymatic process, allows the addition of two carbons to the chain of long- and very long-chain fatty acids/VLCFAs per cycle. This enzyme catalyzes the dehydration of the 3-hydroxyacyl-CoA intermediate into trans-2,3-enoyl-CoA, within each cycle of fatty acid elongation. Thereby, it participates to the production of VLCFAs of different chain lengths that are involved in multiple biological processes as precursors of membrane lipids and lipid mediators.</text>
</comment>
<feature type="transmembrane region" description="Helical" evidence="14">
    <location>
        <begin position="60"/>
        <end position="81"/>
    </location>
</feature>
<dbReference type="GO" id="GO:0102158">
    <property type="term" value="F:very-long-chain (3R)-3-hydroxyacyl-CoA dehydratase activity"/>
    <property type="evidence" value="ECO:0007669"/>
    <property type="project" value="UniProtKB-EC"/>
</dbReference>
<gene>
    <name evidence="15" type="primary">hpo-8</name>
    <name evidence="15" type="ORF">Anas_04797</name>
</gene>
<dbReference type="EMBL" id="SEYY01013829">
    <property type="protein sequence ID" value="KAB7500478.1"/>
    <property type="molecule type" value="Genomic_DNA"/>
</dbReference>
<dbReference type="GO" id="GO:0030497">
    <property type="term" value="P:fatty acid elongation"/>
    <property type="evidence" value="ECO:0007669"/>
    <property type="project" value="TreeGrafter"/>
</dbReference>
<evidence type="ECO:0000256" key="4">
    <source>
        <dbReference type="ARBA" id="ARBA00013122"/>
    </source>
</evidence>
<evidence type="ECO:0000256" key="8">
    <source>
        <dbReference type="ARBA" id="ARBA00022989"/>
    </source>
</evidence>
<proteinExistence type="inferred from homology"/>
<evidence type="ECO:0000256" key="10">
    <source>
        <dbReference type="ARBA" id="ARBA00023136"/>
    </source>
</evidence>
<protein>
    <recommendedName>
        <fullName evidence="4 14">Very-long-chain (3R)-3-hydroxyacyl-CoA dehydratase</fullName>
        <ecNumber evidence="4 14">4.2.1.134</ecNumber>
    </recommendedName>
</protein>
<evidence type="ECO:0000313" key="16">
    <source>
        <dbReference type="Proteomes" id="UP000326759"/>
    </source>
</evidence>
<reference evidence="15 16" key="1">
    <citation type="journal article" date="2019" name="PLoS Biol.">
        <title>Sex chromosomes control vertical transmission of feminizing Wolbachia symbionts in an isopod.</title>
        <authorList>
            <person name="Becking T."/>
            <person name="Chebbi M.A."/>
            <person name="Giraud I."/>
            <person name="Moumen B."/>
            <person name="Laverre T."/>
            <person name="Caubet Y."/>
            <person name="Peccoud J."/>
            <person name="Gilbert C."/>
            <person name="Cordaux R."/>
        </authorList>
    </citation>
    <scope>NUCLEOTIDE SEQUENCE [LARGE SCALE GENOMIC DNA]</scope>
    <source>
        <strain evidence="15">ANa2</strain>
        <tissue evidence="15">Whole body excluding digestive tract and cuticle</tissue>
    </source>
</reference>
<dbReference type="EC" id="4.2.1.134" evidence="4 14"/>
<evidence type="ECO:0000256" key="1">
    <source>
        <dbReference type="ARBA" id="ARBA00004141"/>
    </source>
</evidence>
<dbReference type="Pfam" id="PF04387">
    <property type="entry name" value="PTPLA"/>
    <property type="match status" value="1"/>
</dbReference>
<keyword evidence="8 14" id="KW-1133">Transmembrane helix</keyword>
<keyword evidence="7 14" id="KW-0276">Fatty acid metabolism</keyword>
<keyword evidence="16" id="KW-1185">Reference proteome</keyword>
<comment type="pathway">
    <text evidence="2 14">Lipid metabolism; fatty acid biosynthesis.</text>
</comment>
<accession>A0A5N5T3I3</accession>
<keyword evidence="5 14" id="KW-0444">Lipid biosynthesis</keyword>
<evidence type="ECO:0000256" key="14">
    <source>
        <dbReference type="RuleBase" id="RU363109"/>
    </source>
</evidence>
<evidence type="ECO:0000256" key="9">
    <source>
        <dbReference type="ARBA" id="ARBA00023098"/>
    </source>
</evidence>
<keyword evidence="6 14" id="KW-0812">Transmembrane</keyword>
<dbReference type="PANTHER" id="PTHR11035:SF3">
    <property type="entry name" value="VERY-LONG-CHAIN (3R)-3-HYDROXYACYL-COA DEHYDRATASE"/>
    <property type="match status" value="1"/>
</dbReference>
<name>A0A5N5T3I3_9CRUS</name>
<evidence type="ECO:0000256" key="2">
    <source>
        <dbReference type="ARBA" id="ARBA00005194"/>
    </source>
</evidence>
<evidence type="ECO:0000256" key="11">
    <source>
        <dbReference type="ARBA" id="ARBA00023160"/>
    </source>
</evidence>
<keyword evidence="12 14" id="KW-0456">Lyase</keyword>
<evidence type="ECO:0000256" key="7">
    <source>
        <dbReference type="ARBA" id="ARBA00022832"/>
    </source>
</evidence>
<dbReference type="GO" id="GO:0005789">
    <property type="term" value="C:endoplasmic reticulum membrane"/>
    <property type="evidence" value="ECO:0007669"/>
    <property type="project" value="UniProtKB-SubCell"/>
</dbReference>
<dbReference type="InterPro" id="IPR007482">
    <property type="entry name" value="Tyr_Pase-like_PTPLA"/>
</dbReference>
<evidence type="ECO:0000256" key="5">
    <source>
        <dbReference type="ARBA" id="ARBA00022516"/>
    </source>
</evidence>
<evidence type="ECO:0000313" key="15">
    <source>
        <dbReference type="EMBL" id="KAB7500478.1"/>
    </source>
</evidence>